<dbReference type="AlphaFoldDB" id="A0A9Q1GRJ5"/>
<accession>A0A9Q1GRJ5</accession>
<sequence>MFGPAIYLLYTSISVNPSHPAWWKCCCGVRCCCSLVVDASECFMKNPAECLVATYCYFEAQIKGASITGGPKLVNSVTHLKNSTFGKSNRTHVLRRMKPKDIGHILMVLEMMSTTTMTNLMGRNLTTIAIEEIVYPVVGDTATESEDEYVM</sequence>
<name>A0A9Q1GRJ5_9CARY</name>
<comment type="caution">
    <text evidence="1">The sequence shown here is derived from an EMBL/GenBank/DDBJ whole genome shotgun (WGS) entry which is preliminary data.</text>
</comment>
<keyword evidence="2" id="KW-1185">Reference proteome</keyword>
<proteinExistence type="predicted"/>
<organism evidence="1 2">
    <name type="scientific">Carnegiea gigantea</name>
    <dbReference type="NCBI Taxonomy" id="171969"/>
    <lineage>
        <taxon>Eukaryota</taxon>
        <taxon>Viridiplantae</taxon>
        <taxon>Streptophyta</taxon>
        <taxon>Embryophyta</taxon>
        <taxon>Tracheophyta</taxon>
        <taxon>Spermatophyta</taxon>
        <taxon>Magnoliopsida</taxon>
        <taxon>eudicotyledons</taxon>
        <taxon>Gunneridae</taxon>
        <taxon>Pentapetalae</taxon>
        <taxon>Caryophyllales</taxon>
        <taxon>Cactineae</taxon>
        <taxon>Cactaceae</taxon>
        <taxon>Cactoideae</taxon>
        <taxon>Echinocereeae</taxon>
        <taxon>Carnegiea</taxon>
    </lineage>
</organism>
<dbReference type="Proteomes" id="UP001153076">
    <property type="component" value="Unassembled WGS sequence"/>
</dbReference>
<reference evidence="1" key="1">
    <citation type="submission" date="2022-04" db="EMBL/GenBank/DDBJ databases">
        <title>Carnegiea gigantea Genome sequencing and assembly v2.</title>
        <authorList>
            <person name="Copetti D."/>
            <person name="Sanderson M.J."/>
            <person name="Burquez A."/>
            <person name="Wojciechowski M.F."/>
        </authorList>
    </citation>
    <scope>NUCLEOTIDE SEQUENCE</scope>
    <source>
        <strain evidence="1">SGP5-SGP5p</strain>
        <tissue evidence="1">Aerial part</tissue>
    </source>
</reference>
<protein>
    <submittedName>
        <fullName evidence="1">Uncharacterized protein</fullName>
    </submittedName>
</protein>
<evidence type="ECO:0000313" key="2">
    <source>
        <dbReference type="Proteomes" id="UP001153076"/>
    </source>
</evidence>
<evidence type="ECO:0000313" key="1">
    <source>
        <dbReference type="EMBL" id="KAJ8426337.1"/>
    </source>
</evidence>
<gene>
    <name evidence="1" type="ORF">Cgig2_024139</name>
</gene>
<dbReference type="EMBL" id="JAKOGI010001310">
    <property type="protein sequence ID" value="KAJ8426337.1"/>
    <property type="molecule type" value="Genomic_DNA"/>
</dbReference>